<dbReference type="EMBL" id="CP066775">
    <property type="protein sequence ID" value="QQL50063.1"/>
    <property type="molecule type" value="Genomic_DNA"/>
</dbReference>
<reference evidence="1 2" key="1">
    <citation type="submission" date="2020-12" db="EMBL/GenBank/DDBJ databases">
        <title>HMF7856_wgs.fasta genome submission.</title>
        <authorList>
            <person name="Kang H."/>
            <person name="Kim H."/>
            <person name="Joh K."/>
        </authorList>
    </citation>
    <scope>NUCLEOTIDE SEQUENCE [LARGE SCALE GENOMIC DNA]</scope>
    <source>
        <strain evidence="1 2">HMF7856</strain>
    </source>
</reference>
<protein>
    <submittedName>
        <fullName evidence="1">Uncharacterized protein</fullName>
    </submittedName>
</protein>
<gene>
    <name evidence="1" type="ORF">GO620_001015</name>
</gene>
<organism evidence="1 2">
    <name type="scientific">Mucilaginibacter ginkgonis</name>
    <dbReference type="NCBI Taxonomy" id="2682091"/>
    <lineage>
        <taxon>Bacteria</taxon>
        <taxon>Pseudomonadati</taxon>
        <taxon>Bacteroidota</taxon>
        <taxon>Sphingobacteriia</taxon>
        <taxon>Sphingobacteriales</taxon>
        <taxon>Sphingobacteriaceae</taxon>
        <taxon>Mucilaginibacter</taxon>
    </lineage>
</organism>
<proteinExistence type="predicted"/>
<accession>A0A6I4HWH7</accession>
<dbReference type="RefSeq" id="WP_157523224.1">
    <property type="nucleotide sequence ID" value="NZ_CP066775.1"/>
</dbReference>
<sequence>MKINEDLGSGKHRDFQFYVSDLSAKSITFETVGAGGSRVTAVKKQ</sequence>
<evidence type="ECO:0000313" key="2">
    <source>
        <dbReference type="Proteomes" id="UP000429232"/>
    </source>
</evidence>
<dbReference type="AlphaFoldDB" id="A0A6I4HWH7"/>
<dbReference type="KEGG" id="mgik:GO620_001015"/>
<evidence type="ECO:0000313" key="1">
    <source>
        <dbReference type="EMBL" id="QQL50063.1"/>
    </source>
</evidence>
<name>A0A6I4HWH7_9SPHI</name>
<dbReference type="Proteomes" id="UP000429232">
    <property type="component" value="Chromosome"/>
</dbReference>
<keyword evidence="2" id="KW-1185">Reference proteome</keyword>